<gene>
    <name evidence="13" type="ORF">GGR16_001818</name>
</gene>
<dbReference type="Proteomes" id="UP000577362">
    <property type="component" value="Unassembled WGS sequence"/>
</dbReference>
<name>A0A840BZS3_9HYPH</name>
<comment type="subcellular location">
    <subcellularLocation>
        <location evidence="2">Membrane</location>
    </subcellularLocation>
</comment>
<keyword evidence="9" id="KW-0902">Two-component regulatory system</keyword>
<keyword evidence="7 13" id="KW-0418">Kinase</keyword>
<evidence type="ECO:0000256" key="3">
    <source>
        <dbReference type="ARBA" id="ARBA00012438"/>
    </source>
</evidence>
<dbReference type="GO" id="GO:0016020">
    <property type="term" value="C:membrane"/>
    <property type="evidence" value="ECO:0007669"/>
    <property type="project" value="UniProtKB-SubCell"/>
</dbReference>
<feature type="domain" description="HAMP" evidence="12">
    <location>
        <begin position="202"/>
        <end position="257"/>
    </location>
</feature>
<dbReference type="PRINTS" id="PR00344">
    <property type="entry name" value="BCTRLSENSOR"/>
</dbReference>
<evidence type="ECO:0000256" key="8">
    <source>
        <dbReference type="ARBA" id="ARBA00022840"/>
    </source>
</evidence>
<comment type="catalytic activity">
    <reaction evidence="1">
        <text>ATP + protein L-histidine = ADP + protein N-phospho-L-histidine.</text>
        <dbReference type="EC" id="2.7.13.3"/>
    </reaction>
</comment>
<keyword evidence="10" id="KW-1133">Transmembrane helix</keyword>
<dbReference type="GO" id="GO:0000160">
    <property type="term" value="P:phosphorelay signal transduction system"/>
    <property type="evidence" value="ECO:0007669"/>
    <property type="project" value="UniProtKB-KW"/>
</dbReference>
<keyword evidence="4" id="KW-0597">Phosphoprotein</keyword>
<keyword evidence="10" id="KW-0472">Membrane</keyword>
<dbReference type="InterPro" id="IPR003594">
    <property type="entry name" value="HATPase_dom"/>
</dbReference>
<dbReference type="InterPro" id="IPR005467">
    <property type="entry name" value="His_kinase_dom"/>
</dbReference>
<dbReference type="GO" id="GO:0005524">
    <property type="term" value="F:ATP binding"/>
    <property type="evidence" value="ECO:0007669"/>
    <property type="project" value="UniProtKB-KW"/>
</dbReference>
<evidence type="ECO:0000256" key="9">
    <source>
        <dbReference type="ARBA" id="ARBA00023012"/>
    </source>
</evidence>
<dbReference type="CDD" id="cd00075">
    <property type="entry name" value="HATPase"/>
    <property type="match status" value="1"/>
</dbReference>
<evidence type="ECO:0000259" key="12">
    <source>
        <dbReference type="PROSITE" id="PS50885"/>
    </source>
</evidence>
<evidence type="ECO:0000313" key="13">
    <source>
        <dbReference type="EMBL" id="MBB4016789.1"/>
    </source>
</evidence>
<dbReference type="RefSeq" id="WP_183316396.1">
    <property type="nucleotide sequence ID" value="NZ_JACIEN010000002.1"/>
</dbReference>
<keyword evidence="8" id="KW-0067">ATP-binding</keyword>
<feature type="transmembrane region" description="Helical" evidence="10">
    <location>
        <begin position="27"/>
        <end position="48"/>
    </location>
</feature>
<keyword evidence="6" id="KW-0547">Nucleotide-binding</keyword>
<dbReference type="EC" id="2.7.13.3" evidence="3"/>
<evidence type="ECO:0000256" key="5">
    <source>
        <dbReference type="ARBA" id="ARBA00022679"/>
    </source>
</evidence>
<sequence length="486" mass="52062">MDARPDENIESERAPAGDPRGSVRFGLSARLLVLTGLFVMLAEVLIYVPSVANFRRNWLNDRLAAAQVAGVVLEAVPPGGVPSGFEEKLLAGVGARAVAVRVGGARRLLATAEMPPEVARVIDLRDAHWATLIADAFETLVFPADGPVRVIGAGKGGADFVEIVMDERPLRVAMLTFSRNILILSLAISGITAFLVYLALHLIIVRPVRRLAANVTAFEHNPEDAERVIRPSERRDEIGEVERALALMQETLSRELLQKKHLANLGLAVSKVNHDLRNLLASAQLLSDRLSQLSDPTVRRVAPKLIATLGRAIAFCEATLAYGRAAEPQPRRRVVRLAPLVRDLADFLDLAGNGITFVVDMDEDITVDADPDQLSRILINLGRNAVQALAQAGAGPSAPTLTIAARRDGRSTVIRVGDNGPGVPAKAREHLFEAFQGTSRRGGVGLGLAITAELVALHGGHIVLEEEGPGATFRIHLPDRTNGNGA</sequence>
<proteinExistence type="predicted"/>
<protein>
    <recommendedName>
        <fullName evidence="3">histidine kinase</fullName>
        <ecNumber evidence="3">2.7.13.3</ecNumber>
    </recommendedName>
</protein>
<evidence type="ECO:0000256" key="10">
    <source>
        <dbReference type="SAM" id="Phobius"/>
    </source>
</evidence>
<dbReference type="PANTHER" id="PTHR43065">
    <property type="entry name" value="SENSOR HISTIDINE KINASE"/>
    <property type="match status" value="1"/>
</dbReference>
<keyword evidence="10" id="KW-0812">Transmembrane</keyword>
<evidence type="ECO:0000256" key="1">
    <source>
        <dbReference type="ARBA" id="ARBA00000085"/>
    </source>
</evidence>
<dbReference type="SMART" id="SM00387">
    <property type="entry name" value="HATPase_c"/>
    <property type="match status" value="1"/>
</dbReference>
<dbReference type="PANTHER" id="PTHR43065:SF10">
    <property type="entry name" value="PEROXIDE STRESS-ACTIVATED HISTIDINE KINASE MAK3"/>
    <property type="match status" value="1"/>
</dbReference>
<accession>A0A840BZS3</accession>
<dbReference type="Pfam" id="PF02518">
    <property type="entry name" value="HATPase_c"/>
    <property type="match status" value="1"/>
</dbReference>
<dbReference type="EMBL" id="JACIEN010000002">
    <property type="protein sequence ID" value="MBB4016789.1"/>
    <property type="molecule type" value="Genomic_DNA"/>
</dbReference>
<evidence type="ECO:0000313" key="14">
    <source>
        <dbReference type="Proteomes" id="UP000577362"/>
    </source>
</evidence>
<dbReference type="PROSITE" id="PS50885">
    <property type="entry name" value="HAMP"/>
    <property type="match status" value="1"/>
</dbReference>
<feature type="transmembrane region" description="Helical" evidence="10">
    <location>
        <begin position="181"/>
        <end position="204"/>
    </location>
</feature>
<evidence type="ECO:0000259" key="11">
    <source>
        <dbReference type="PROSITE" id="PS50109"/>
    </source>
</evidence>
<dbReference type="InterPro" id="IPR004358">
    <property type="entry name" value="Sig_transdc_His_kin-like_C"/>
</dbReference>
<keyword evidence="14" id="KW-1185">Reference proteome</keyword>
<dbReference type="InterPro" id="IPR036890">
    <property type="entry name" value="HATPase_C_sf"/>
</dbReference>
<evidence type="ECO:0000256" key="6">
    <source>
        <dbReference type="ARBA" id="ARBA00022741"/>
    </source>
</evidence>
<reference evidence="13 14" key="1">
    <citation type="submission" date="2020-08" db="EMBL/GenBank/DDBJ databases">
        <title>Genomic Encyclopedia of Type Strains, Phase IV (KMG-IV): sequencing the most valuable type-strain genomes for metagenomic binning, comparative biology and taxonomic classification.</title>
        <authorList>
            <person name="Goeker M."/>
        </authorList>
    </citation>
    <scope>NUCLEOTIDE SEQUENCE [LARGE SCALE GENOMIC DNA]</scope>
    <source>
        <strain evidence="13 14">DSM 103737</strain>
    </source>
</reference>
<evidence type="ECO:0000256" key="7">
    <source>
        <dbReference type="ARBA" id="ARBA00022777"/>
    </source>
</evidence>
<dbReference type="GO" id="GO:0004673">
    <property type="term" value="F:protein histidine kinase activity"/>
    <property type="evidence" value="ECO:0007669"/>
    <property type="project" value="UniProtKB-EC"/>
</dbReference>
<dbReference type="Gene3D" id="6.10.340.10">
    <property type="match status" value="1"/>
</dbReference>
<organism evidence="13 14">
    <name type="scientific">Chelatococcus caeni</name>
    <dbReference type="NCBI Taxonomy" id="1348468"/>
    <lineage>
        <taxon>Bacteria</taxon>
        <taxon>Pseudomonadati</taxon>
        <taxon>Pseudomonadota</taxon>
        <taxon>Alphaproteobacteria</taxon>
        <taxon>Hyphomicrobiales</taxon>
        <taxon>Chelatococcaceae</taxon>
        <taxon>Chelatococcus</taxon>
    </lineage>
</organism>
<dbReference type="PROSITE" id="PS50109">
    <property type="entry name" value="HIS_KIN"/>
    <property type="match status" value="1"/>
</dbReference>
<evidence type="ECO:0000256" key="2">
    <source>
        <dbReference type="ARBA" id="ARBA00004370"/>
    </source>
</evidence>
<comment type="caution">
    <text evidence="13">The sequence shown here is derived from an EMBL/GenBank/DDBJ whole genome shotgun (WGS) entry which is preliminary data.</text>
</comment>
<dbReference type="InterPro" id="IPR003660">
    <property type="entry name" value="HAMP_dom"/>
</dbReference>
<dbReference type="SUPFAM" id="SSF55874">
    <property type="entry name" value="ATPase domain of HSP90 chaperone/DNA topoisomerase II/histidine kinase"/>
    <property type="match status" value="1"/>
</dbReference>
<feature type="domain" description="Histidine kinase" evidence="11">
    <location>
        <begin position="271"/>
        <end position="481"/>
    </location>
</feature>
<keyword evidence="5" id="KW-0808">Transferase</keyword>
<evidence type="ECO:0000256" key="4">
    <source>
        <dbReference type="ARBA" id="ARBA00022553"/>
    </source>
</evidence>
<dbReference type="AlphaFoldDB" id="A0A840BZS3"/>
<dbReference type="Gene3D" id="3.30.565.10">
    <property type="entry name" value="Histidine kinase-like ATPase, C-terminal domain"/>
    <property type="match status" value="1"/>
</dbReference>